<dbReference type="HOGENOM" id="CLU_048324_0_0_1"/>
<dbReference type="OrthoDB" id="3271097at2759"/>
<organism evidence="2 3">
    <name type="scientific">Tulasnella calospora MUT 4182</name>
    <dbReference type="NCBI Taxonomy" id="1051891"/>
    <lineage>
        <taxon>Eukaryota</taxon>
        <taxon>Fungi</taxon>
        <taxon>Dikarya</taxon>
        <taxon>Basidiomycota</taxon>
        <taxon>Agaricomycotina</taxon>
        <taxon>Agaricomycetes</taxon>
        <taxon>Cantharellales</taxon>
        <taxon>Tulasnellaceae</taxon>
        <taxon>Tulasnella</taxon>
    </lineage>
</organism>
<gene>
    <name evidence="2" type="ORF">M407DRAFT_213183</name>
</gene>
<proteinExistence type="predicted"/>
<keyword evidence="3" id="KW-1185">Reference proteome</keyword>
<feature type="compositionally biased region" description="Basic residues" evidence="1">
    <location>
        <begin position="419"/>
        <end position="430"/>
    </location>
</feature>
<protein>
    <submittedName>
        <fullName evidence="2">Uncharacterized protein</fullName>
    </submittedName>
</protein>
<evidence type="ECO:0000313" key="3">
    <source>
        <dbReference type="Proteomes" id="UP000054248"/>
    </source>
</evidence>
<feature type="region of interest" description="Disordered" evidence="1">
    <location>
        <begin position="286"/>
        <end position="316"/>
    </location>
</feature>
<dbReference type="AlphaFoldDB" id="A0A0C3QEF6"/>
<dbReference type="Proteomes" id="UP000054248">
    <property type="component" value="Unassembled WGS sequence"/>
</dbReference>
<evidence type="ECO:0000256" key="1">
    <source>
        <dbReference type="SAM" id="MobiDB-lite"/>
    </source>
</evidence>
<feature type="region of interest" description="Disordered" evidence="1">
    <location>
        <begin position="412"/>
        <end position="457"/>
    </location>
</feature>
<feature type="region of interest" description="Disordered" evidence="1">
    <location>
        <begin position="143"/>
        <end position="245"/>
    </location>
</feature>
<feature type="compositionally biased region" description="Low complexity" evidence="1">
    <location>
        <begin position="211"/>
        <end position="222"/>
    </location>
</feature>
<reference evidence="2 3" key="1">
    <citation type="submission" date="2014-04" db="EMBL/GenBank/DDBJ databases">
        <authorList>
            <consortium name="DOE Joint Genome Institute"/>
            <person name="Kuo A."/>
            <person name="Girlanda M."/>
            <person name="Perotto S."/>
            <person name="Kohler A."/>
            <person name="Nagy L.G."/>
            <person name="Floudas D."/>
            <person name="Copeland A."/>
            <person name="Barry K.W."/>
            <person name="Cichocki N."/>
            <person name="Veneault-Fourrey C."/>
            <person name="LaButti K."/>
            <person name="Lindquist E.A."/>
            <person name="Lipzen A."/>
            <person name="Lundell T."/>
            <person name="Morin E."/>
            <person name="Murat C."/>
            <person name="Sun H."/>
            <person name="Tunlid A."/>
            <person name="Henrissat B."/>
            <person name="Grigoriev I.V."/>
            <person name="Hibbett D.S."/>
            <person name="Martin F."/>
            <person name="Nordberg H.P."/>
            <person name="Cantor M.N."/>
            <person name="Hua S.X."/>
        </authorList>
    </citation>
    <scope>NUCLEOTIDE SEQUENCE [LARGE SCALE GENOMIC DNA]</scope>
    <source>
        <strain evidence="2 3">MUT 4182</strain>
    </source>
</reference>
<evidence type="ECO:0000313" key="2">
    <source>
        <dbReference type="EMBL" id="KIO24256.1"/>
    </source>
</evidence>
<sequence length="457" mass="48759">MSEKSRPAWTDQLSPLSTMTSKRMLFNLPDVDGYEFDLDANDLMSLQSPISLTSSLLALSPISDLDLLPNFDLSTSPSIGPKTAIPASRAGSPSPSPSLNLGDAFAIKLGPCPARCESCGSAVFTPPPSTVALYSLALTMATSTRSKKAPPSTQTADADTANPPPTTAKRVTGRKRKSPSDEDSAPVDAPAPTESAPRANPKSKTKRGKTPAAPVAADATPIGAPPTNNSAAGSSQDAPRQSTEAGTDLVPVAGASTTSQDTHNAARVEELEKELRALKKFKVMWAKQQRDQTSLTSEGGPSTLDGSIPRPPGERGKNGWNMQTALQLEADGDTYNLILAATRDAVRETGLDWKKKFDEQEPARVGTCYSQMKHVHPYLKRFKGDWACRELVISALQNRRKVEHARIKALMVRSPSKPPKSKRAGFKPRSKPSAASPTPDPGVNNADVQQGEEEETE</sequence>
<feature type="compositionally biased region" description="Polar residues" evidence="1">
    <location>
        <begin position="226"/>
        <end position="245"/>
    </location>
</feature>
<reference evidence="3" key="2">
    <citation type="submission" date="2015-01" db="EMBL/GenBank/DDBJ databases">
        <title>Evolutionary Origins and Diversification of the Mycorrhizal Mutualists.</title>
        <authorList>
            <consortium name="DOE Joint Genome Institute"/>
            <consortium name="Mycorrhizal Genomics Consortium"/>
            <person name="Kohler A."/>
            <person name="Kuo A."/>
            <person name="Nagy L.G."/>
            <person name="Floudas D."/>
            <person name="Copeland A."/>
            <person name="Barry K.W."/>
            <person name="Cichocki N."/>
            <person name="Veneault-Fourrey C."/>
            <person name="LaButti K."/>
            <person name="Lindquist E.A."/>
            <person name="Lipzen A."/>
            <person name="Lundell T."/>
            <person name="Morin E."/>
            <person name="Murat C."/>
            <person name="Riley R."/>
            <person name="Ohm R."/>
            <person name="Sun H."/>
            <person name="Tunlid A."/>
            <person name="Henrissat B."/>
            <person name="Grigoriev I.V."/>
            <person name="Hibbett D.S."/>
            <person name="Martin F."/>
        </authorList>
    </citation>
    <scope>NUCLEOTIDE SEQUENCE [LARGE SCALE GENOMIC DNA]</scope>
    <source>
        <strain evidence="3">MUT 4182</strain>
    </source>
</reference>
<dbReference type="STRING" id="1051891.A0A0C3QEF6"/>
<feature type="compositionally biased region" description="Polar residues" evidence="1">
    <location>
        <begin position="291"/>
        <end position="300"/>
    </location>
</feature>
<dbReference type="EMBL" id="KN823065">
    <property type="protein sequence ID" value="KIO24256.1"/>
    <property type="molecule type" value="Genomic_DNA"/>
</dbReference>
<accession>A0A0C3QEF6</accession>
<name>A0A0C3QEF6_9AGAM</name>